<dbReference type="InterPro" id="IPR029526">
    <property type="entry name" value="PGBD"/>
</dbReference>
<dbReference type="PANTHER" id="PTHR47272:SF2">
    <property type="entry name" value="PIGGYBAC TRANSPOSABLE ELEMENT-DERIVED PROTEIN 3-LIKE"/>
    <property type="match status" value="1"/>
</dbReference>
<dbReference type="PANTHER" id="PTHR47272">
    <property type="entry name" value="DDE_TNP_1_7 DOMAIN-CONTAINING PROTEIN"/>
    <property type="match status" value="1"/>
</dbReference>
<gene>
    <name evidence="2" type="ORF">PIBRA_LOCUS6333</name>
</gene>
<dbReference type="EMBL" id="CALOZG010000008">
    <property type="protein sequence ID" value="CAH4029594.1"/>
    <property type="molecule type" value="Genomic_DNA"/>
</dbReference>
<proteinExistence type="predicted"/>
<evidence type="ECO:0000313" key="2">
    <source>
        <dbReference type="EMBL" id="CAH4029594.1"/>
    </source>
</evidence>
<comment type="caution">
    <text evidence="2">The sequence shown here is derived from an EMBL/GenBank/DDBJ whole genome shotgun (WGS) entry which is preliminary data.</text>
</comment>
<protein>
    <recommendedName>
        <fullName evidence="1">PiggyBac transposable element-derived protein domain-containing protein</fullName>
    </recommendedName>
</protein>
<keyword evidence="3" id="KW-1185">Reference proteome</keyword>
<dbReference type="Pfam" id="PF13843">
    <property type="entry name" value="DDE_Tnp_1_7"/>
    <property type="match status" value="1"/>
</dbReference>
<dbReference type="Proteomes" id="UP001152562">
    <property type="component" value="Unassembled WGS sequence"/>
</dbReference>
<organism evidence="2 3">
    <name type="scientific">Pieris brassicae</name>
    <name type="common">White butterfly</name>
    <name type="synonym">Large white butterfly</name>
    <dbReference type="NCBI Taxonomy" id="7116"/>
    <lineage>
        <taxon>Eukaryota</taxon>
        <taxon>Metazoa</taxon>
        <taxon>Ecdysozoa</taxon>
        <taxon>Arthropoda</taxon>
        <taxon>Hexapoda</taxon>
        <taxon>Insecta</taxon>
        <taxon>Pterygota</taxon>
        <taxon>Neoptera</taxon>
        <taxon>Endopterygota</taxon>
        <taxon>Lepidoptera</taxon>
        <taxon>Glossata</taxon>
        <taxon>Ditrysia</taxon>
        <taxon>Papilionoidea</taxon>
        <taxon>Pieridae</taxon>
        <taxon>Pierinae</taxon>
        <taxon>Pieris</taxon>
    </lineage>
</organism>
<reference evidence="2" key="1">
    <citation type="submission" date="2022-05" db="EMBL/GenBank/DDBJ databases">
        <authorList>
            <person name="Okamura Y."/>
        </authorList>
    </citation>
    <scope>NUCLEOTIDE SEQUENCE</scope>
</reference>
<evidence type="ECO:0000259" key="1">
    <source>
        <dbReference type="Pfam" id="PF13843"/>
    </source>
</evidence>
<feature type="domain" description="PiggyBac transposable element-derived protein" evidence="1">
    <location>
        <begin position="1"/>
        <end position="294"/>
    </location>
</feature>
<dbReference type="AlphaFoldDB" id="A0A9P0TGN8"/>
<evidence type="ECO:0000313" key="3">
    <source>
        <dbReference type="Proteomes" id="UP001152562"/>
    </source>
</evidence>
<name>A0A9P0TGN8_PIEBR</name>
<sequence length="518" mass="59999">MPLKKFEKIRSTLHFADNTLCLPKDHPDYDRLFKIRPLEEMLNCQFGKVPLDQRLSIDEQMCATKMSHYIKQYMPNKPHKWGFKLYLICSLQGYAHRFEVYSGGGSKNNILPGEPDLGESGNTVVRLTRMVPRNVNHIIYFDNFYTSVPLVTYLAKEGIFSLGTVRVNRLRNCKLPDKNTIMKKNVPRGFYEENVATVDDIDVSAVVWKDNKPVNLLSTYVGAEPATTVTRFDKSKKERVAIPCPKVIKEYNAHMGGVDLLDSFIGRYHITIKSRKWTMRLFYHFLDLAVINSWVMFKKVNNIKGNDQLLNLGTFRLELAETLCKLGLPANGAKRGRPSGSTIQRELVMKKFRGPAQAIPLKDVRLDQTCHWAVWLDKQQRVKVREYYFRSTFKKYFNLGFGTPRTDTCSKCNELLGRINRSTDVVEKTNLMTEKKVHMLKARAFYRLLKEKRDDLIVFPFDCQKNQVLPKISDYSRQLYIYNFGVVKSVPENTLNRNNVKLYIWTEDGNRKGANEVA</sequence>
<accession>A0A9P0TGN8</accession>